<proteinExistence type="predicted"/>
<reference evidence="1" key="4">
    <citation type="submission" date="2025-08" db="UniProtKB">
        <authorList>
            <consortium name="Ensembl"/>
        </authorList>
    </citation>
    <scope>IDENTIFICATION</scope>
</reference>
<reference evidence="2" key="3">
    <citation type="submission" date="2018-12" db="EMBL/GenBank/DDBJ databases">
        <title>G10K-VGP greater horseshoe bat female genome, primary haplotype.</title>
        <authorList>
            <person name="Teeling E."/>
            <person name="Myers G."/>
            <person name="Vernes S."/>
            <person name="Pippel M."/>
            <person name="Winkler S."/>
            <person name="Fedrigo O."/>
            <person name="Rhie A."/>
            <person name="Koren S."/>
            <person name="Phillippy A."/>
            <person name="Lewin H."/>
            <person name="Damas J."/>
            <person name="Howe K."/>
            <person name="Mountcastle J."/>
            <person name="Jarvis E.D."/>
        </authorList>
    </citation>
    <scope>NUCLEOTIDE SEQUENCE [LARGE SCALE GENOMIC DNA]</scope>
</reference>
<evidence type="ECO:0000313" key="1">
    <source>
        <dbReference type="Ensembl" id="ENSRFEP00010003804.1"/>
    </source>
</evidence>
<protein>
    <submittedName>
        <fullName evidence="1">Uncharacterized protein</fullName>
    </submittedName>
</protein>
<reference evidence="1 2" key="1">
    <citation type="journal article" date="2015" name="Annu Rev Anim Biosci">
        <title>The Genome 10K Project: a way forward.</title>
        <authorList>
            <person name="Koepfli K.P."/>
            <person name="Paten B."/>
            <person name="O'Brien S.J."/>
            <person name="Koepfli K.P."/>
            <person name="Paten B."/>
            <person name="Antunes A."/>
            <person name="Belov K."/>
            <person name="Bustamante C."/>
            <person name="Castoe T.A."/>
            <person name="Clawson H."/>
            <person name="Crawford A.J."/>
            <person name="Diekhans M."/>
            <person name="Distel D."/>
            <person name="Durbin R."/>
            <person name="Earl D."/>
            <person name="Fujita M.K."/>
            <person name="Gamble T."/>
            <person name="Georges A."/>
            <person name="Gemmell N."/>
            <person name="Gilbert M.T."/>
            <person name="Graves J.M."/>
            <person name="Green R.E."/>
            <person name="Hickey G."/>
            <person name="Jarvis E.D."/>
            <person name="Johnson W."/>
            <person name="Komissarov A."/>
            <person name="Korf I."/>
            <person name="Kuhn R."/>
            <person name="Larkin D.M."/>
            <person name="Lewin H."/>
            <person name="Lopez J.V."/>
            <person name="Ma J."/>
            <person name="Marques-Bonet T."/>
            <person name="Miller W."/>
            <person name="Murphy R."/>
            <person name="Pevzner P."/>
            <person name="Shapiro B."/>
            <person name="Steiner C."/>
            <person name="Tamazian G."/>
            <person name="Venkatesh B."/>
            <person name="Wang J."/>
            <person name="Wayne R."/>
            <person name="Wiley E."/>
            <person name="Yang H."/>
            <person name="Zhang G."/>
            <person name="Haussler D."/>
            <person name="Ryder O."/>
            <person name="O'Brien S.J."/>
        </authorList>
    </citation>
    <scope>NUCLEOTIDE SEQUENCE</scope>
</reference>
<organism evidence="1 2">
    <name type="scientific">Rhinolophus ferrumequinum</name>
    <name type="common">Greater horseshoe bat</name>
    <dbReference type="NCBI Taxonomy" id="59479"/>
    <lineage>
        <taxon>Eukaryota</taxon>
        <taxon>Metazoa</taxon>
        <taxon>Chordata</taxon>
        <taxon>Craniata</taxon>
        <taxon>Vertebrata</taxon>
        <taxon>Euteleostomi</taxon>
        <taxon>Mammalia</taxon>
        <taxon>Eutheria</taxon>
        <taxon>Laurasiatheria</taxon>
        <taxon>Chiroptera</taxon>
        <taxon>Yinpterochiroptera</taxon>
        <taxon>Rhinolophoidea</taxon>
        <taxon>Rhinolophidae</taxon>
        <taxon>Rhinolophinae</taxon>
        <taxon>Rhinolophus</taxon>
    </lineage>
</organism>
<name>A0A671DRN3_RHIFE</name>
<evidence type="ECO:0000313" key="2">
    <source>
        <dbReference type="Proteomes" id="UP000472240"/>
    </source>
</evidence>
<keyword evidence="2" id="KW-1185">Reference proteome</keyword>
<dbReference type="InParanoid" id="A0A671DRN3"/>
<accession>A0A671DRN3</accession>
<dbReference type="Proteomes" id="UP000472240">
    <property type="component" value="Chromosome 1"/>
</dbReference>
<sequence length="93" mass="10431">MLFDLNLLHNNGHNGYHNSISTALHETGVIEKLLTSYRFIQSSERQHKKTILKITHSCSLGNLKWHLVASILGALFGAFNATGNCKIHFLCLK</sequence>
<dbReference type="AlphaFoldDB" id="A0A671DRN3"/>
<reference evidence="1" key="5">
    <citation type="submission" date="2025-09" db="UniProtKB">
        <authorList>
            <consortium name="Ensembl"/>
        </authorList>
    </citation>
    <scope>IDENTIFICATION</scope>
</reference>
<dbReference type="GeneTree" id="ENSGT00990000211075"/>
<reference evidence="1 2" key="2">
    <citation type="journal article" date="2018" name="Annu Rev Anim Biosci">
        <title>Bat Biology, Genomes, and the Bat1K Project: To Generate Chromosome-Level Genomes for All Living Bat Species.</title>
        <authorList>
            <person name="Teeling E.C."/>
            <person name="Vernes S.C."/>
            <person name="Davalos L.M."/>
            <person name="Ray D.A."/>
            <person name="Gilbert M.T.P."/>
            <person name="Myers E."/>
        </authorList>
    </citation>
    <scope>NUCLEOTIDE SEQUENCE</scope>
</reference>
<dbReference type="Ensembl" id="ENSRFET00010004170.1">
    <property type="protein sequence ID" value="ENSRFEP00010003804.1"/>
    <property type="gene ID" value="ENSRFEG00010002674.1"/>
</dbReference>